<evidence type="ECO:0000259" key="3">
    <source>
        <dbReference type="Pfam" id="PF01478"/>
    </source>
</evidence>
<name>A0A7W9NL99_9PSEU</name>
<dbReference type="Proteomes" id="UP000585638">
    <property type="component" value="Unassembled WGS sequence"/>
</dbReference>
<feature type="transmembrane region" description="Helical" evidence="2">
    <location>
        <begin position="89"/>
        <end position="107"/>
    </location>
</feature>
<proteinExistence type="inferred from homology"/>
<comment type="caution">
    <text evidence="4">The sequence shown here is derived from an EMBL/GenBank/DDBJ whole genome shotgun (WGS) entry which is preliminary data.</text>
</comment>
<keyword evidence="4" id="KW-0808">Transferase</keyword>
<dbReference type="PANTHER" id="PTHR30487:SF0">
    <property type="entry name" value="PREPILIN LEADER PEPTIDASE_N-METHYLTRANSFERASE-RELATED"/>
    <property type="match status" value="1"/>
</dbReference>
<dbReference type="InterPro" id="IPR050882">
    <property type="entry name" value="Prepilin_peptidase/N-MTase"/>
</dbReference>
<dbReference type="Pfam" id="PF01478">
    <property type="entry name" value="Peptidase_A24"/>
    <property type="match status" value="1"/>
</dbReference>
<keyword evidence="2" id="KW-0812">Transmembrane</keyword>
<keyword evidence="2" id="KW-1133">Transmembrane helix</keyword>
<feature type="transmembrane region" description="Helical" evidence="2">
    <location>
        <begin position="113"/>
        <end position="132"/>
    </location>
</feature>
<feature type="transmembrane region" description="Helical" evidence="2">
    <location>
        <begin position="163"/>
        <end position="182"/>
    </location>
</feature>
<dbReference type="GO" id="GO:0032259">
    <property type="term" value="P:methylation"/>
    <property type="evidence" value="ECO:0007669"/>
    <property type="project" value="UniProtKB-KW"/>
</dbReference>
<feature type="transmembrane region" description="Helical" evidence="2">
    <location>
        <begin position="6"/>
        <end position="26"/>
    </location>
</feature>
<feature type="transmembrane region" description="Helical" evidence="2">
    <location>
        <begin position="38"/>
        <end position="57"/>
    </location>
</feature>
<sequence>MGDAVLAVVVGAFGLVVGAALGPLIGRSLPNRDVRVRPRAVIVPVTGLLFAATALRIEAPSLPAYLYFVAVCVALAVIDLAARRLPNAIVLPSYPVIAVLLTASSLWRHDFWPLAWAGIGGALLLVFFTVLATAQPASMGFGDVKLAGLIGLALGYLSWTALLVGAFAGVLLGGIAAVVLIARGRGRDATFPFGPFLIAGALLGMLV</sequence>
<keyword evidence="2" id="KW-0472">Membrane</keyword>
<keyword evidence="4" id="KW-0489">Methyltransferase</keyword>
<evidence type="ECO:0000313" key="4">
    <source>
        <dbReference type="EMBL" id="MBB5897457.1"/>
    </source>
</evidence>
<dbReference type="RefSeq" id="WP_184869935.1">
    <property type="nucleotide sequence ID" value="NZ_BAAAWY010000104.1"/>
</dbReference>
<dbReference type="EC" id="2.1.1.-" evidence="4"/>
<dbReference type="InterPro" id="IPR000045">
    <property type="entry name" value="Prepilin_IV_endopep_pep"/>
</dbReference>
<dbReference type="PANTHER" id="PTHR30487">
    <property type="entry name" value="TYPE 4 PREPILIN-LIKE PROTEINS LEADER PEPTIDE-PROCESSING ENZYME"/>
    <property type="match status" value="1"/>
</dbReference>
<comment type="similarity">
    <text evidence="1">Belongs to the peptidase A24 family.</text>
</comment>
<evidence type="ECO:0000313" key="5">
    <source>
        <dbReference type="Proteomes" id="UP000585638"/>
    </source>
</evidence>
<protein>
    <submittedName>
        <fullName evidence="4">Leader peptidase (Prepilin peptidase)/N-methyltransferase</fullName>
        <ecNumber evidence="4">2.1.1.-</ecNumber>
        <ecNumber evidence="4">3.4.23.43</ecNumber>
    </submittedName>
</protein>
<keyword evidence="4" id="KW-0378">Hydrolase</keyword>
<gene>
    <name evidence="4" type="ORF">BJ998_008716</name>
</gene>
<feature type="domain" description="Prepilin type IV endopeptidase peptidase" evidence="3">
    <location>
        <begin position="67"/>
        <end position="177"/>
    </location>
</feature>
<dbReference type="GO" id="GO:0008168">
    <property type="term" value="F:methyltransferase activity"/>
    <property type="evidence" value="ECO:0007669"/>
    <property type="project" value="UniProtKB-KW"/>
</dbReference>
<dbReference type="AlphaFoldDB" id="A0A7W9NL99"/>
<dbReference type="EC" id="3.4.23.43" evidence="4"/>
<feature type="transmembrane region" description="Helical" evidence="2">
    <location>
        <begin position="189"/>
        <end position="206"/>
    </location>
</feature>
<keyword evidence="5" id="KW-1185">Reference proteome</keyword>
<reference evidence="4 5" key="1">
    <citation type="submission" date="2020-08" db="EMBL/GenBank/DDBJ databases">
        <title>Sequencing the genomes of 1000 actinobacteria strains.</title>
        <authorList>
            <person name="Klenk H.-P."/>
        </authorList>
    </citation>
    <scope>NUCLEOTIDE SEQUENCE [LARGE SCALE GENOMIC DNA]</scope>
    <source>
        <strain evidence="4 5">DSM 43851</strain>
    </source>
</reference>
<dbReference type="Gene3D" id="1.20.120.1220">
    <property type="match status" value="1"/>
</dbReference>
<dbReference type="GO" id="GO:0006465">
    <property type="term" value="P:signal peptide processing"/>
    <property type="evidence" value="ECO:0007669"/>
    <property type="project" value="TreeGrafter"/>
</dbReference>
<feature type="transmembrane region" description="Helical" evidence="2">
    <location>
        <begin position="63"/>
        <end position="82"/>
    </location>
</feature>
<accession>A0A7W9NL99</accession>
<dbReference type="EMBL" id="JACHIR010000003">
    <property type="protein sequence ID" value="MBB5897457.1"/>
    <property type="molecule type" value="Genomic_DNA"/>
</dbReference>
<dbReference type="GO" id="GO:0005886">
    <property type="term" value="C:plasma membrane"/>
    <property type="evidence" value="ECO:0007669"/>
    <property type="project" value="TreeGrafter"/>
</dbReference>
<organism evidence="4 5">
    <name type="scientific">Kutzneria kofuensis</name>
    <dbReference type="NCBI Taxonomy" id="103725"/>
    <lineage>
        <taxon>Bacteria</taxon>
        <taxon>Bacillati</taxon>
        <taxon>Actinomycetota</taxon>
        <taxon>Actinomycetes</taxon>
        <taxon>Pseudonocardiales</taxon>
        <taxon>Pseudonocardiaceae</taxon>
        <taxon>Kutzneria</taxon>
    </lineage>
</organism>
<dbReference type="GO" id="GO:0004190">
    <property type="term" value="F:aspartic-type endopeptidase activity"/>
    <property type="evidence" value="ECO:0007669"/>
    <property type="project" value="UniProtKB-EC"/>
</dbReference>
<evidence type="ECO:0000256" key="1">
    <source>
        <dbReference type="ARBA" id="ARBA00005801"/>
    </source>
</evidence>
<evidence type="ECO:0000256" key="2">
    <source>
        <dbReference type="SAM" id="Phobius"/>
    </source>
</evidence>